<evidence type="ECO:0008006" key="4">
    <source>
        <dbReference type="Google" id="ProtNLM"/>
    </source>
</evidence>
<comment type="caution">
    <text evidence="2">The sequence shown here is derived from an EMBL/GenBank/DDBJ whole genome shotgun (WGS) entry which is preliminary data.</text>
</comment>
<feature type="compositionally biased region" description="Low complexity" evidence="1">
    <location>
        <begin position="196"/>
        <end position="208"/>
    </location>
</feature>
<dbReference type="GO" id="GO:0031490">
    <property type="term" value="F:chromatin DNA binding"/>
    <property type="evidence" value="ECO:0007669"/>
    <property type="project" value="TreeGrafter"/>
</dbReference>
<reference evidence="2" key="2">
    <citation type="journal article" date="2022" name="Microbiol. Resour. Announc.">
        <title>Whole-Genome Sequence of Entomortierella parvispora E1425, a Mucoromycotan Fungus Associated with Burkholderiaceae-Related Endosymbiotic Bacteria.</title>
        <authorList>
            <person name="Herlambang A."/>
            <person name="Guo Y."/>
            <person name="Takashima Y."/>
            <person name="Narisawa K."/>
            <person name="Ohta H."/>
            <person name="Nishizawa T."/>
        </authorList>
    </citation>
    <scope>NUCLEOTIDE SEQUENCE</scope>
    <source>
        <strain evidence="2">E1425</strain>
    </source>
</reference>
<feature type="compositionally biased region" description="Low complexity" evidence="1">
    <location>
        <begin position="175"/>
        <end position="186"/>
    </location>
</feature>
<dbReference type="Proteomes" id="UP000827284">
    <property type="component" value="Unassembled WGS sequence"/>
</dbReference>
<reference evidence="2" key="1">
    <citation type="submission" date="2021-11" db="EMBL/GenBank/DDBJ databases">
        <authorList>
            <person name="Herlambang A."/>
            <person name="Guo Y."/>
            <person name="Takashima Y."/>
            <person name="Nishizawa T."/>
        </authorList>
    </citation>
    <scope>NUCLEOTIDE SEQUENCE</scope>
    <source>
        <strain evidence="2">E1425</strain>
    </source>
</reference>
<dbReference type="EMBL" id="BQFW01000005">
    <property type="protein sequence ID" value="GJJ71210.1"/>
    <property type="molecule type" value="Genomic_DNA"/>
</dbReference>
<name>A0A9P3H725_9FUNG</name>
<dbReference type="OrthoDB" id="1259151at2759"/>
<gene>
    <name evidence="2" type="ORF">EMPS_03560</name>
</gene>
<organism evidence="2 3">
    <name type="scientific">Entomortierella parvispora</name>
    <dbReference type="NCBI Taxonomy" id="205924"/>
    <lineage>
        <taxon>Eukaryota</taxon>
        <taxon>Fungi</taxon>
        <taxon>Fungi incertae sedis</taxon>
        <taxon>Mucoromycota</taxon>
        <taxon>Mortierellomycotina</taxon>
        <taxon>Mortierellomycetes</taxon>
        <taxon>Mortierellales</taxon>
        <taxon>Mortierellaceae</taxon>
        <taxon>Entomortierella</taxon>
    </lineage>
</organism>
<dbReference type="PANTHER" id="PTHR31606">
    <property type="entry name" value="WW DOMAIN BINDING PROTEIN 2, ISOFORM E"/>
    <property type="match status" value="1"/>
</dbReference>
<proteinExistence type="predicted"/>
<dbReference type="SUPFAM" id="SSF50729">
    <property type="entry name" value="PH domain-like"/>
    <property type="match status" value="1"/>
</dbReference>
<sequence length="232" mass="25047">MSVNWVMLTADGKDIVPLENETTFYRQDGVRFELDSSNGGYPGAGSSYNSKSGTLLLTNQRVVYLCEQPNRHFTSASLPISNIQDSKLVQPWFSPSVFKSIVMPVAGGGLSQPARLAITFTSGSIHEFDSQYRSLRERRQELDGAAPQHLEQLPVYNPPAAPIPTSSVSTDVTHEPTPTTSSSAPRPSEPRPSPAQPTTQPTEVTPATAPAPPQPLPQAAPSDLPPSYDEIH</sequence>
<accession>A0A9P3H725</accession>
<dbReference type="CDD" id="cd13214">
    <property type="entry name" value="PH-GRAM_WBP2"/>
    <property type="match status" value="1"/>
</dbReference>
<evidence type="ECO:0000313" key="2">
    <source>
        <dbReference type="EMBL" id="GJJ71210.1"/>
    </source>
</evidence>
<dbReference type="InterPro" id="IPR044852">
    <property type="entry name" value="WBP2-like"/>
</dbReference>
<feature type="compositionally biased region" description="Pro residues" evidence="1">
    <location>
        <begin position="209"/>
        <end position="218"/>
    </location>
</feature>
<keyword evidence="3" id="KW-1185">Reference proteome</keyword>
<evidence type="ECO:0000313" key="3">
    <source>
        <dbReference type="Proteomes" id="UP000827284"/>
    </source>
</evidence>
<dbReference type="GO" id="GO:0005634">
    <property type="term" value="C:nucleus"/>
    <property type="evidence" value="ECO:0007669"/>
    <property type="project" value="TreeGrafter"/>
</dbReference>
<dbReference type="AlphaFoldDB" id="A0A9P3H725"/>
<protein>
    <recommendedName>
        <fullName evidence="4">GRAM domain-containing protein</fullName>
    </recommendedName>
</protein>
<dbReference type="GO" id="GO:0003713">
    <property type="term" value="F:transcription coactivator activity"/>
    <property type="evidence" value="ECO:0007669"/>
    <property type="project" value="InterPro"/>
</dbReference>
<feature type="region of interest" description="Disordered" evidence="1">
    <location>
        <begin position="146"/>
        <end position="232"/>
    </location>
</feature>
<evidence type="ECO:0000256" key="1">
    <source>
        <dbReference type="SAM" id="MobiDB-lite"/>
    </source>
</evidence>
<dbReference type="PANTHER" id="PTHR31606:SF1">
    <property type="entry name" value="WW DOMAIN BINDING PROTEIN 2, ISOFORM E"/>
    <property type="match status" value="1"/>
</dbReference>